<sequence length="122" mass="14151">GKNMGDGWETRRSRGKNFDWLILKCATEGKISKIQIDTHHFKGNYPDKCSLQATYLKGKIGSNTIVNNSKKWKLLLNKVKLHAHKKHNFQNQLMKNKKVNYIRINIFPDGGISRIRVFGRVE</sequence>
<accession>A0A381ZL88</accession>
<feature type="domain" description="Allantoicase" evidence="2">
    <location>
        <begin position="3"/>
        <end position="121"/>
    </location>
</feature>
<dbReference type="GO" id="GO:0000256">
    <property type="term" value="P:allantoin catabolic process"/>
    <property type="evidence" value="ECO:0007669"/>
    <property type="project" value="InterPro"/>
</dbReference>
<dbReference type="InterPro" id="IPR005164">
    <property type="entry name" value="Allantoicase"/>
</dbReference>
<reference evidence="3" key="1">
    <citation type="submission" date="2018-05" db="EMBL/GenBank/DDBJ databases">
        <authorList>
            <person name="Lanie J.A."/>
            <person name="Ng W.-L."/>
            <person name="Kazmierczak K.M."/>
            <person name="Andrzejewski T.M."/>
            <person name="Davidsen T.M."/>
            <person name="Wayne K.J."/>
            <person name="Tettelin H."/>
            <person name="Glass J.I."/>
            <person name="Rusch D."/>
            <person name="Podicherti R."/>
            <person name="Tsui H.-C.T."/>
            <person name="Winkler M.E."/>
        </authorList>
    </citation>
    <scope>NUCLEOTIDE SEQUENCE</scope>
</reference>
<gene>
    <name evidence="3" type="ORF">METZ01_LOCUS142962</name>
</gene>
<evidence type="ECO:0000259" key="2">
    <source>
        <dbReference type="Pfam" id="PF03561"/>
    </source>
</evidence>
<proteinExistence type="inferred from homology"/>
<evidence type="ECO:0000313" key="3">
    <source>
        <dbReference type="EMBL" id="SVA90108.1"/>
    </source>
</evidence>
<protein>
    <recommendedName>
        <fullName evidence="2">Allantoicase domain-containing protein</fullName>
    </recommendedName>
</protein>
<feature type="non-terminal residue" evidence="3">
    <location>
        <position position="1"/>
    </location>
</feature>
<dbReference type="EMBL" id="UINC01021791">
    <property type="protein sequence ID" value="SVA90108.1"/>
    <property type="molecule type" value="Genomic_DNA"/>
</dbReference>
<dbReference type="PANTHER" id="PTHR12045">
    <property type="entry name" value="ALLANTOICASE"/>
    <property type="match status" value="1"/>
</dbReference>
<dbReference type="PANTHER" id="PTHR12045:SF3">
    <property type="entry name" value="INACTIVE ALLANTOICASE-RELATED"/>
    <property type="match status" value="1"/>
</dbReference>
<dbReference type="InterPro" id="IPR015908">
    <property type="entry name" value="Allantoicase_dom"/>
</dbReference>
<dbReference type="GO" id="GO:0004037">
    <property type="term" value="F:allantoicase activity"/>
    <property type="evidence" value="ECO:0007669"/>
    <property type="project" value="InterPro"/>
</dbReference>
<comment type="similarity">
    <text evidence="1">Belongs to the allantoicase family.</text>
</comment>
<evidence type="ECO:0000256" key="1">
    <source>
        <dbReference type="ARBA" id="ARBA00009242"/>
    </source>
</evidence>
<organism evidence="3">
    <name type="scientific">marine metagenome</name>
    <dbReference type="NCBI Taxonomy" id="408172"/>
    <lineage>
        <taxon>unclassified sequences</taxon>
        <taxon>metagenomes</taxon>
        <taxon>ecological metagenomes</taxon>
    </lineage>
</organism>
<dbReference type="Pfam" id="PF03561">
    <property type="entry name" value="Allantoicase"/>
    <property type="match status" value="1"/>
</dbReference>
<name>A0A381ZL88_9ZZZZ</name>
<dbReference type="Gene3D" id="2.60.120.260">
    <property type="entry name" value="Galactose-binding domain-like"/>
    <property type="match status" value="1"/>
</dbReference>
<dbReference type="AlphaFoldDB" id="A0A381ZL88"/>
<dbReference type="InterPro" id="IPR008979">
    <property type="entry name" value="Galactose-bd-like_sf"/>
</dbReference>
<dbReference type="SUPFAM" id="SSF49785">
    <property type="entry name" value="Galactose-binding domain-like"/>
    <property type="match status" value="1"/>
</dbReference>